<dbReference type="GO" id="GO:0051015">
    <property type="term" value="F:actin filament binding"/>
    <property type="evidence" value="ECO:0007669"/>
    <property type="project" value="TreeGrafter"/>
</dbReference>
<evidence type="ECO:0000313" key="2">
    <source>
        <dbReference type="EMBL" id="KAJ1641710.1"/>
    </source>
</evidence>
<dbReference type="EMBL" id="JANBOH010000707">
    <property type="protein sequence ID" value="KAJ1641710.1"/>
    <property type="molecule type" value="Genomic_DNA"/>
</dbReference>
<accession>A0A9W7XFY0</accession>
<dbReference type="GO" id="GO:1904262">
    <property type="term" value="P:negative regulation of TORC1 signaling"/>
    <property type="evidence" value="ECO:0007669"/>
    <property type="project" value="TreeGrafter"/>
</dbReference>
<comment type="caution">
    <text evidence="2">The sequence shown here is derived from an EMBL/GenBank/DDBJ whole genome shotgun (WGS) entry which is preliminary data.</text>
</comment>
<name>A0A9W7XFY0_9FUNG</name>
<dbReference type="GO" id="GO:0015629">
    <property type="term" value="C:actin cytoskeleton"/>
    <property type="evidence" value="ECO:0007669"/>
    <property type="project" value="InterPro"/>
</dbReference>
<reference evidence="2" key="1">
    <citation type="submission" date="2022-07" db="EMBL/GenBank/DDBJ databases">
        <title>Phylogenomic reconstructions and comparative analyses of Kickxellomycotina fungi.</title>
        <authorList>
            <person name="Reynolds N.K."/>
            <person name="Stajich J.E."/>
            <person name="Barry K."/>
            <person name="Grigoriev I.V."/>
            <person name="Crous P."/>
            <person name="Smith M.E."/>
        </authorList>
    </citation>
    <scope>NUCLEOTIDE SEQUENCE</scope>
    <source>
        <strain evidence="2">NBRC 105413</strain>
    </source>
</reference>
<organism evidence="2 3">
    <name type="scientific">Coemansia asiatica</name>
    <dbReference type="NCBI Taxonomy" id="1052880"/>
    <lineage>
        <taxon>Eukaryota</taxon>
        <taxon>Fungi</taxon>
        <taxon>Fungi incertae sedis</taxon>
        <taxon>Zoopagomycota</taxon>
        <taxon>Kickxellomycotina</taxon>
        <taxon>Kickxellomycetes</taxon>
        <taxon>Kickxellales</taxon>
        <taxon>Kickxellaceae</taxon>
        <taxon>Coemansia</taxon>
    </lineage>
</organism>
<evidence type="ECO:0000313" key="3">
    <source>
        <dbReference type="Proteomes" id="UP001145021"/>
    </source>
</evidence>
<dbReference type="Proteomes" id="UP001145021">
    <property type="component" value="Unassembled WGS sequence"/>
</dbReference>
<sequence>MGTLRAKSDPADNGPTTGDMPVFAANVEATRSKSLPAQMDSGSSSDEAGGNVAGTEASADERSSLSINNYAYLEERLFGLRVSESTVGIELGYLPFRISQDVVQGMPPLLLVAGNDSRVHRYAVGSNGLFEIEPILCPKTDIERTFTAFDARIVGPYHVQITAHQEFAVALQVSQALGDGTTQRQLLVADEEVYDAAPILVTVFSPEAGERDHTAFDYAVTELVSSSRISKEKAIVAGDVYDSVWPIGNIGNIDSRSSPVSSEHAMPRVHALVGFVGEDAVVYHDVPVAGLDPVPTLVGGVACRVPESASHIAGRLGGMGGIFSLPGSAKEGLITCVHFDDLDFNGTKEIVVGTVSGAVLVYKYVPERGYVLVWRRRFPAPAYSIFSVDINCDGINELVVVTLLGVHFMQANLDLARQKLIRSLIKK</sequence>
<proteinExistence type="predicted"/>
<dbReference type="PANTHER" id="PTHR15435:SF2">
    <property type="entry name" value="KICSTOR COMPLEX PROTEIN KAPTIN"/>
    <property type="match status" value="1"/>
</dbReference>
<gene>
    <name evidence="2" type="ORF">LPJ64_006354</name>
</gene>
<feature type="compositionally biased region" description="Basic and acidic residues" evidence="1">
    <location>
        <begin position="1"/>
        <end position="10"/>
    </location>
</feature>
<protein>
    <submittedName>
        <fullName evidence="2">Uncharacterized protein</fullName>
    </submittedName>
</protein>
<feature type="compositionally biased region" description="Polar residues" evidence="1">
    <location>
        <begin position="32"/>
        <end position="46"/>
    </location>
</feature>
<dbReference type="GO" id="GO:0007015">
    <property type="term" value="P:actin filament organization"/>
    <property type="evidence" value="ECO:0007669"/>
    <property type="project" value="InterPro"/>
</dbReference>
<dbReference type="PANTHER" id="PTHR15435">
    <property type="entry name" value="KICSTOR COMPLEX PROTEIN KAPTIN"/>
    <property type="match status" value="1"/>
</dbReference>
<keyword evidence="3" id="KW-1185">Reference proteome</keyword>
<evidence type="ECO:0000256" key="1">
    <source>
        <dbReference type="SAM" id="MobiDB-lite"/>
    </source>
</evidence>
<dbReference type="GO" id="GO:0034198">
    <property type="term" value="P:cellular response to amino acid starvation"/>
    <property type="evidence" value="ECO:0007669"/>
    <property type="project" value="TreeGrafter"/>
</dbReference>
<dbReference type="InterPro" id="IPR029982">
    <property type="entry name" value="Kptn"/>
</dbReference>
<dbReference type="SUPFAM" id="SSF69318">
    <property type="entry name" value="Integrin alpha N-terminal domain"/>
    <property type="match status" value="1"/>
</dbReference>
<dbReference type="AlphaFoldDB" id="A0A9W7XFY0"/>
<dbReference type="InterPro" id="IPR028994">
    <property type="entry name" value="Integrin_alpha_N"/>
</dbReference>
<feature type="region of interest" description="Disordered" evidence="1">
    <location>
        <begin position="1"/>
        <end position="59"/>
    </location>
</feature>